<dbReference type="SUPFAM" id="SSF81301">
    <property type="entry name" value="Nucleotidyltransferase"/>
    <property type="match status" value="1"/>
</dbReference>
<dbReference type="InterPro" id="IPR048840">
    <property type="entry name" value="PolA_pol_NTPase"/>
</dbReference>
<dbReference type="AlphaFoldDB" id="A0A433Q949"/>
<comment type="caution">
    <text evidence="2">The sequence shown here is derived from an EMBL/GenBank/DDBJ whole genome shotgun (WGS) entry which is preliminary data.</text>
</comment>
<organism evidence="2 3">
    <name type="scientific">Jimgerdemannia flammicorona</name>
    <dbReference type="NCBI Taxonomy" id="994334"/>
    <lineage>
        <taxon>Eukaryota</taxon>
        <taxon>Fungi</taxon>
        <taxon>Fungi incertae sedis</taxon>
        <taxon>Mucoromycota</taxon>
        <taxon>Mucoromycotina</taxon>
        <taxon>Endogonomycetes</taxon>
        <taxon>Endogonales</taxon>
        <taxon>Endogonaceae</taxon>
        <taxon>Jimgerdemannia</taxon>
    </lineage>
</organism>
<reference evidence="2 3" key="1">
    <citation type="journal article" date="2018" name="New Phytol.">
        <title>Phylogenomics of Endogonaceae and evolution of mycorrhizas within Mucoromycota.</title>
        <authorList>
            <person name="Chang Y."/>
            <person name="Desiro A."/>
            <person name="Na H."/>
            <person name="Sandor L."/>
            <person name="Lipzen A."/>
            <person name="Clum A."/>
            <person name="Barry K."/>
            <person name="Grigoriev I.V."/>
            <person name="Martin F.M."/>
            <person name="Stajich J.E."/>
            <person name="Smith M.E."/>
            <person name="Bonito G."/>
            <person name="Spatafora J.W."/>
        </authorList>
    </citation>
    <scope>NUCLEOTIDE SEQUENCE [LARGE SCALE GENOMIC DNA]</scope>
    <source>
        <strain evidence="2 3">AD002</strain>
    </source>
</reference>
<dbReference type="PANTHER" id="PTHR10682">
    <property type="entry name" value="POLY A POLYMERASE"/>
    <property type="match status" value="1"/>
</dbReference>
<sequence length="76" mass="8711">MVKDFVYRVSINKMDESIAREAGGKIFTFGSYRLGVHGTGADIDTLCVVPKNVQREDFFETMYEMLKERPEVTELT</sequence>
<dbReference type="Gene3D" id="3.30.460.10">
    <property type="entry name" value="Beta Polymerase, domain 2"/>
    <property type="match status" value="1"/>
</dbReference>
<dbReference type="GO" id="GO:0005634">
    <property type="term" value="C:nucleus"/>
    <property type="evidence" value="ECO:0007669"/>
    <property type="project" value="TreeGrafter"/>
</dbReference>
<proteinExistence type="predicted"/>
<feature type="non-terminal residue" evidence="2">
    <location>
        <position position="76"/>
    </location>
</feature>
<dbReference type="Pfam" id="PF20750">
    <property type="entry name" value="PAP_NTPase"/>
    <property type="match status" value="1"/>
</dbReference>
<protein>
    <recommendedName>
        <fullName evidence="1">Poly(A) polymerase nucleotidyltransferase domain-containing protein</fullName>
    </recommendedName>
</protein>
<accession>A0A433Q949</accession>
<dbReference type="InterPro" id="IPR043519">
    <property type="entry name" value="NT_sf"/>
</dbReference>
<name>A0A433Q949_9FUNG</name>
<dbReference type="EMBL" id="RBNJ01010768">
    <property type="protein sequence ID" value="RUS26305.1"/>
    <property type="molecule type" value="Genomic_DNA"/>
</dbReference>
<feature type="domain" description="Poly(A) polymerase nucleotidyltransferase" evidence="1">
    <location>
        <begin position="1"/>
        <end position="76"/>
    </location>
</feature>
<dbReference type="CDD" id="cd05402">
    <property type="entry name" value="NT_PAP_TUTase"/>
    <property type="match status" value="1"/>
</dbReference>
<evidence type="ECO:0000313" key="3">
    <source>
        <dbReference type="Proteomes" id="UP000274822"/>
    </source>
</evidence>
<dbReference type="PANTHER" id="PTHR10682:SF10">
    <property type="entry name" value="POLYNUCLEOTIDE ADENYLYLTRANSFERASE"/>
    <property type="match status" value="1"/>
</dbReference>
<gene>
    <name evidence="2" type="ORF">BC938DRAFT_470943</name>
</gene>
<dbReference type="GO" id="GO:1990817">
    <property type="term" value="F:poly(A) RNA polymerase activity"/>
    <property type="evidence" value="ECO:0007669"/>
    <property type="project" value="TreeGrafter"/>
</dbReference>
<evidence type="ECO:0000313" key="2">
    <source>
        <dbReference type="EMBL" id="RUS26305.1"/>
    </source>
</evidence>
<dbReference type="Proteomes" id="UP000274822">
    <property type="component" value="Unassembled WGS sequence"/>
</dbReference>
<keyword evidence="3" id="KW-1185">Reference proteome</keyword>
<evidence type="ECO:0000259" key="1">
    <source>
        <dbReference type="Pfam" id="PF20750"/>
    </source>
</evidence>